<accession>W4P4D3</accession>
<keyword evidence="1" id="KW-0175">Coiled coil</keyword>
<evidence type="ECO:0000256" key="1">
    <source>
        <dbReference type="SAM" id="Coils"/>
    </source>
</evidence>
<organism evidence="2 3">
    <name type="scientific">Bacteroides pyogenes JCM 6292</name>
    <dbReference type="NCBI Taxonomy" id="1235809"/>
    <lineage>
        <taxon>Bacteria</taxon>
        <taxon>Pseudomonadati</taxon>
        <taxon>Bacteroidota</taxon>
        <taxon>Bacteroidia</taxon>
        <taxon>Bacteroidales</taxon>
        <taxon>Bacteroidaceae</taxon>
        <taxon>Bacteroides</taxon>
    </lineage>
</organism>
<proteinExistence type="predicted"/>
<comment type="caution">
    <text evidence="2">The sequence shown here is derived from an EMBL/GenBank/DDBJ whole genome shotgun (WGS) entry which is preliminary data.</text>
</comment>
<evidence type="ECO:0000313" key="2">
    <source>
        <dbReference type="EMBL" id="GAE14632.1"/>
    </source>
</evidence>
<dbReference type="Proteomes" id="UP000018861">
    <property type="component" value="Unassembled WGS sequence"/>
</dbReference>
<name>W4P4D3_9BACE</name>
<dbReference type="CDD" id="cd14686">
    <property type="entry name" value="bZIP"/>
    <property type="match status" value="1"/>
</dbReference>
<feature type="coiled-coil region" evidence="1">
    <location>
        <begin position="84"/>
        <end position="118"/>
    </location>
</feature>
<dbReference type="EMBL" id="BAIQ01000005">
    <property type="protein sequence ID" value="GAE14632.1"/>
    <property type="molecule type" value="Genomic_DNA"/>
</dbReference>
<protein>
    <submittedName>
        <fullName evidence="2">Putative outer membrane protein</fullName>
    </submittedName>
</protein>
<evidence type="ECO:0000313" key="3">
    <source>
        <dbReference type="Proteomes" id="UP000018861"/>
    </source>
</evidence>
<gene>
    <name evidence="2" type="ORF">JCM6292_795</name>
</gene>
<dbReference type="AlphaFoldDB" id="W4P4D3"/>
<reference evidence="2 3" key="1">
    <citation type="journal article" date="2014" name="Genome Announc.">
        <title>Draft Genome Sequences of Three Strains of Bacteroides pyogenes Isolated from a Cat and Swine.</title>
        <authorList>
            <person name="Sakamoto M."/>
            <person name="Oshima K."/>
            <person name="Suda W."/>
            <person name="Kitamura K."/>
            <person name="Iida T."/>
            <person name="Hattori M."/>
            <person name="Ohkuma M."/>
        </authorList>
    </citation>
    <scope>NUCLEOTIDE SEQUENCE [LARGE SCALE GENOMIC DNA]</scope>
    <source>
        <strain evidence="2 3">JCM 6292</strain>
    </source>
</reference>
<sequence>MNNAKANATKIESELESLKADFLKIPVVDAAAVVPELIPEWVAKQKEIADIETTISTDNSAIDTTDLKNQKDEWNSKRDGLKSRLAKRDTIARCEKEIADLEAKGKQLAQQIADLEREEYTIEQFTKTKIDECEKRINTMFKFVSFKLYDYTLDGNAIETCIPLVGGVPYGSANTAGQVNAGLDIINTLCRHYGICAPIFFDGRESVNEIIPTESQIINLVVTKDNKLTIK</sequence>